<organism evidence="8">
    <name type="scientific">freshwater metagenome</name>
    <dbReference type="NCBI Taxonomy" id="449393"/>
    <lineage>
        <taxon>unclassified sequences</taxon>
        <taxon>metagenomes</taxon>
        <taxon>ecological metagenomes</taxon>
    </lineage>
</organism>
<dbReference type="Pfam" id="PF00482">
    <property type="entry name" value="T2SSF"/>
    <property type="match status" value="1"/>
</dbReference>
<dbReference type="PANTHER" id="PTHR35007:SF3">
    <property type="entry name" value="POSSIBLE CONSERVED ALANINE RICH MEMBRANE PROTEIN"/>
    <property type="match status" value="1"/>
</dbReference>
<feature type="transmembrane region" description="Helical" evidence="6">
    <location>
        <begin position="54"/>
        <end position="80"/>
    </location>
</feature>
<keyword evidence="3 6" id="KW-0812">Transmembrane</keyword>
<keyword evidence="4 6" id="KW-1133">Transmembrane helix</keyword>
<evidence type="ECO:0000256" key="2">
    <source>
        <dbReference type="ARBA" id="ARBA00022475"/>
    </source>
</evidence>
<dbReference type="InterPro" id="IPR018076">
    <property type="entry name" value="T2SS_GspF_dom"/>
</dbReference>
<accession>A0A6J6C5S3</accession>
<sequence length="242" mass="25476">MRYLITAVIGASTYYLVATWRGVSRWRVRALGIATHQTIPGNSNKALSPSVVCGVVGCIFIVVAPSLLSIVVGAVVAIAGPRLLARLESRSDRIFRQRCERDLPLALDLAAACLVGGAPLATAMGEVARAIGGPLAQQLDVVIKQLQLGADPVVTWRTLGPGEELKRVGQALARSSRAGSVSAQVLQSMARESRQRSRLEGQARARQVAVRTAGPLGLCFLPAFVLLAIIPAVYGAVLPLLG</sequence>
<feature type="transmembrane region" description="Helical" evidence="6">
    <location>
        <begin position="216"/>
        <end position="237"/>
    </location>
</feature>
<dbReference type="EMBL" id="CAEZSO010000137">
    <property type="protein sequence ID" value="CAB4546327.1"/>
    <property type="molecule type" value="Genomic_DNA"/>
</dbReference>
<comment type="subcellular location">
    <subcellularLocation>
        <location evidence="1">Cell membrane</location>
        <topology evidence="1">Multi-pass membrane protein</topology>
    </subcellularLocation>
</comment>
<gene>
    <name evidence="8" type="ORF">UFOPK1446_00731</name>
</gene>
<evidence type="ECO:0000313" key="8">
    <source>
        <dbReference type="EMBL" id="CAB4546327.1"/>
    </source>
</evidence>
<protein>
    <submittedName>
        <fullName evidence="8">Unannotated protein</fullName>
    </submittedName>
</protein>
<dbReference type="GO" id="GO:0005886">
    <property type="term" value="C:plasma membrane"/>
    <property type="evidence" value="ECO:0007669"/>
    <property type="project" value="UniProtKB-SubCell"/>
</dbReference>
<keyword evidence="5 6" id="KW-0472">Membrane</keyword>
<name>A0A6J6C5S3_9ZZZZ</name>
<evidence type="ECO:0000259" key="7">
    <source>
        <dbReference type="Pfam" id="PF00482"/>
    </source>
</evidence>
<reference evidence="8" key="1">
    <citation type="submission" date="2020-05" db="EMBL/GenBank/DDBJ databases">
        <authorList>
            <person name="Chiriac C."/>
            <person name="Salcher M."/>
            <person name="Ghai R."/>
            <person name="Kavagutti S V."/>
        </authorList>
    </citation>
    <scope>NUCLEOTIDE SEQUENCE</scope>
</reference>
<evidence type="ECO:0000256" key="6">
    <source>
        <dbReference type="SAM" id="Phobius"/>
    </source>
</evidence>
<feature type="domain" description="Type II secretion system protein GspF" evidence="7">
    <location>
        <begin position="107"/>
        <end position="227"/>
    </location>
</feature>
<evidence type="ECO:0000256" key="4">
    <source>
        <dbReference type="ARBA" id="ARBA00022989"/>
    </source>
</evidence>
<keyword evidence="2" id="KW-1003">Cell membrane</keyword>
<dbReference type="PANTHER" id="PTHR35007">
    <property type="entry name" value="INTEGRAL MEMBRANE PROTEIN-RELATED"/>
    <property type="match status" value="1"/>
</dbReference>
<evidence type="ECO:0000256" key="5">
    <source>
        <dbReference type="ARBA" id="ARBA00023136"/>
    </source>
</evidence>
<dbReference type="AlphaFoldDB" id="A0A6J6C5S3"/>
<proteinExistence type="predicted"/>
<evidence type="ECO:0000256" key="1">
    <source>
        <dbReference type="ARBA" id="ARBA00004651"/>
    </source>
</evidence>
<evidence type="ECO:0000256" key="3">
    <source>
        <dbReference type="ARBA" id="ARBA00022692"/>
    </source>
</evidence>